<keyword evidence="1" id="KW-0689">Ribosomal protein</keyword>
<dbReference type="SUPFAM" id="SSF50104">
    <property type="entry name" value="Translation proteins SH3-like domain"/>
    <property type="match status" value="1"/>
</dbReference>
<comment type="caution">
    <text evidence="1">The sequence shown here is derived from an EMBL/GenBank/DDBJ whole genome shotgun (WGS) entry which is preliminary data.</text>
</comment>
<dbReference type="InterPro" id="IPR008991">
    <property type="entry name" value="Translation_prot_SH3-like_sf"/>
</dbReference>
<dbReference type="Proteomes" id="UP000738826">
    <property type="component" value="Unassembled WGS sequence"/>
</dbReference>
<reference evidence="1" key="1">
    <citation type="submission" date="2019-11" db="EMBL/GenBank/DDBJ databases">
        <title>Lipid analysis of CO2-rich subsurface aquifers suggests an autotrophy-based deep biosphere with lysolipids enriched in CPR bacteria.</title>
        <authorList>
            <person name="Probst A.J."/>
            <person name="Elling F.J."/>
            <person name="Castelle C.J."/>
            <person name="Zhu Q."/>
            <person name="Elvert M."/>
            <person name="Birarda G."/>
            <person name="Holman H.-Y."/>
            <person name="Lane K.R."/>
            <person name="Ladd B."/>
            <person name="Ryan M.C."/>
            <person name="Woyke T."/>
            <person name="Hinrichs K.-U."/>
            <person name="Banfield J.F."/>
        </authorList>
    </citation>
    <scope>NUCLEOTIDE SEQUENCE</scope>
    <source>
        <strain evidence="1">CG_2015-04_33_537</strain>
    </source>
</reference>
<keyword evidence="1" id="KW-0687">Ribonucleoprotein</keyword>
<proteinExistence type="predicted"/>
<name>A0A8J7YUR1_9ARCH</name>
<protein>
    <submittedName>
        <fullName evidence="1">50S ribosomal protein L14e</fullName>
    </submittedName>
</protein>
<dbReference type="AlphaFoldDB" id="A0A8J7YUR1"/>
<gene>
    <name evidence="1" type="ORF">GW779_03685</name>
</gene>
<organism evidence="1 2">
    <name type="scientific">Candidatus Altarchaeum hamiconexum</name>
    <dbReference type="NCBI Taxonomy" id="1803513"/>
    <lineage>
        <taxon>Archaea</taxon>
        <taxon>Candidatus Altarchaeota</taxon>
        <taxon>Candidatus Altiarchaeia</taxon>
        <taxon>Candidatus Altarchaeales</taxon>
        <taxon>Candidatus Altarchaeaceae</taxon>
        <taxon>Candidatus Altarchaeum</taxon>
    </lineage>
</organism>
<dbReference type="GO" id="GO:0005840">
    <property type="term" value="C:ribosome"/>
    <property type="evidence" value="ECO:0007669"/>
    <property type="project" value="UniProtKB-KW"/>
</dbReference>
<evidence type="ECO:0000313" key="1">
    <source>
        <dbReference type="EMBL" id="NCS91497.1"/>
    </source>
</evidence>
<evidence type="ECO:0000313" key="2">
    <source>
        <dbReference type="Proteomes" id="UP000738826"/>
    </source>
</evidence>
<accession>A0A8J7YUR1</accession>
<sequence>MILSIGRVCKKIKGKDAGKYCAVVNKIGKMVVIDGKGMKRSKSDIFHLEPMPVTIDITKNDNTEAIVKKLAEAGIN</sequence>
<dbReference type="InterPro" id="IPR014722">
    <property type="entry name" value="Rib_uL2_dom2"/>
</dbReference>
<dbReference type="Gene3D" id="2.30.30.30">
    <property type="match status" value="1"/>
</dbReference>
<dbReference type="EMBL" id="JAACQH010000070">
    <property type="protein sequence ID" value="NCS91497.1"/>
    <property type="molecule type" value="Genomic_DNA"/>
</dbReference>